<dbReference type="PANTHER" id="PTHR31302">
    <property type="entry name" value="TRANSMEMBRANE PROTEIN WITH METALLOPHOSPHOESTERASE DOMAIN-RELATED"/>
    <property type="match status" value="1"/>
</dbReference>
<dbReference type="Gene3D" id="3.60.21.10">
    <property type="match status" value="1"/>
</dbReference>
<feature type="transmembrane region" description="Helical" evidence="2">
    <location>
        <begin position="75"/>
        <end position="99"/>
    </location>
</feature>
<feature type="compositionally biased region" description="Low complexity" evidence="1">
    <location>
        <begin position="481"/>
        <end position="491"/>
    </location>
</feature>
<name>A0ABQ8YQZ1_9EUKA</name>
<feature type="compositionally biased region" description="Polar residues" evidence="1">
    <location>
        <begin position="462"/>
        <end position="475"/>
    </location>
</feature>
<dbReference type="SUPFAM" id="SSF56300">
    <property type="entry name" value="Metallo-dependent phosphatases"/>
    <property type="match status" value="1"/>
</dbReference>
<dbReference type="Proteomes" id="UP001150062">
    <property type="component" value="Unassembled WGS sequence"/>
</dbReference>
<keyword evidence="5" id="KW-1185">Reference proteome</keyword>
<dbReference type="Pfam" id="PF00149">
    <property type="entry name" value="Metallophos"/>
    <property type="match status" value="1"/>
</dbReference>
<protein>
    <recommendedName>
        <fullName evidence="3">Calcineurin-like phosphoesterase domain-containing protein</fullName>
    </recommendedName>
</protein>
<evidence type="ECO:0000256" key="2">
    <source>
        <dbReference type="SAM" id="Phobius"/>
    </source>
</evidence>
<dbReference type="PANTHER" id="PTHR31302:SF21">
    <property type="entry name" value="CALCINEURIN-LIKE PHOSPHOESTERASE DOMAIN-CONTAINING PROTEIN"/>
    <property type="match status" value="1"/>
</dbReference>
<accession>A0ABQ8YQZ1</accession>
<keyword evidence="2" id="KW-0472">Membrane</keyword>
<organism evidence="4 5">
    <name type="scientific">Anaeramoeba flamelloides</name>
    <dbReference type="NCBI Taxonomy" id="1746091"/>
    <lineage>
        <taxon>Eukaryota</taxon>
        <taxon>Metamonada</taxon>
        <taxon>Anaeramoebidae</taxon>
        <taxon>Anaeramoeba</taxon>
    </lineage>
</organism>
<dbReference type="InterPro" id="IPR051158">
    <property type="entry name" value="Metallophosphoesterase_sf"/>
</dbReference>
<comment type="caution">
    <text evidence="4">The sequence shown here is derived from an EMBL/GenBank/DDBJ whole genome shotgun (WGS) entry which is preliminary data.</text>
</comment>
<dbReference type="InterPro" id="IPR029052">
    <property type="entry name" value="Metallo-depent_PP-like"/>
</dbReference>
<dbReference type="InterPro" id="IPR004843">
    <property type="entry name" value="Calcineurin-like_PHP"/>
</dbReference>
<feature type="region of interest" description="Disordered" evidence="1">
    <location>
        <begin position="462"/>
        <end position="491"/>
    </location>
</feature>
<keyword evidence="2" id="KW-1133">Transmembrane helix</keyword>
<feature type="transmembrane region" description="Helical" evidence="2">
    <location>
        <begin position="146"/>
        <end position="168"/>
    </location>
</feature>
<gene>
    <name evidence="4" type="ORF">M0813_02261</name>
</gene>
<evidence type="ECO:0000313" key="5">
    <source>
        <dbReference type="Proteomes" id="UP001150062"/>
    </source>
</evidence>
<keyword evidence="2" id="KW-0812">Transmembrane</keyword>
<evidence type="ECO:0000313" key="4">
    <source>
        <dbReference type="EMBL" id="KAJ6247005.1"/>
    </source>
</evidence>
<dbReference type="EMBL" id="JAOAOG010000131">
    <property type="protein sequence ID" value="KAJ6247005.1"/>
    <property type="molecule type" value="Genomic_DNA"/>
</dbReference>
<evidence type="ECO:0000256" key="1">
    <source>
        <dbReference type="SAM" id="MobiDB-lite"/>
    </source>
</evidence>
<reference evidence="4" key="1">
    <citation type="submission" date="2022-08" db="EMBL/GenBank/DDBJ databases">
        <title>Novel sulfate-reducing endosymbionts in the free-living metamonad Anaeramoeba.</title>
        <authorList>
            <person name="Jerlstrom-Hultqvist J."/>
            <person name="Cepicka I."/>
            <person name="Gallot-Lavallee L."/>
            <person name="Salas-Leiva D."/>
            <person name="Curtis B.A."/>
            <person name="Zahonova K."/>
            <person name="Pipaliya S."/>
            <person name="Dacks J."/>
            <person name="Roger A.J."/>
        </authorList>
    </citation>
    <scope>NUCLEOTIDE SEQUENCE</scope>
    <source>
        <strain evidence="4">Schooner1</strain>
    </source>
</reference>
<proteinExistence type="predicted"/>
<evidence type="ECO:0000259" key="3">
    <source>
        <dbReference type="Pfam" id="PF00149"/>
    </source>
</evidence>
<sequence>MISLFGIFSIFLSLYILARSSARYRIWEHIYHTLAMVLSPFIYNLWFEPIPSLKTDCKYWCPNYLWKIEWGSETFWLSVANYVFVYMYLASLVRMLILFKRKMVTNLFLRLFVYIPAANFSTIMLIAFVPSLLIRILFVGQFSKNWIIFVVFAIIAPFCIIGSLQTLFTFETSFSTVMGVGKKKTKSKKNEKPNLAVRNNSRCFSKRKANKIVSRKSPNSDGEWNQIKIIQITDPHLGPWMSAKRFKKICQRSVDRNPDIIVITGDMLTVESMNPKGFKDLSEGMSPFKKMKGRVFACIGNHDEECLDGVEKAFLDNDIIYLKDQEHLLELDNSNVQILGIGNITSQRVTRVCQKFPPNSRADLRIVLLHDPTEFKYIPPNEKSLVLSGHTHGGWFGLNFLGIPYSLLDFGTLGQNFYEYGENLLYVHRGTGVYGWPMRTGTGGEQSMMNVYFESDIKKNNLNSSSERNTDEQLISKSEKSSFGSNSSTSD</sequence>
<feature type="transmembrane region" description="Helical" evidence="2">
    <location>
        <begin position="111"/>
        <end position="134"/>
    </location>
</feature>
<feature type="domain" description="Calcineurin-like phosphoesterase" evidence="3">
    <location>
        <begin position="227"/>
        <end position="393"/>
    </location>
</feature>